<feature type="transmembrane region" description="Helical" evidence="9">
    <location>
        <begin position="99"/>
        <end position="121"/>
    </location>
</feature>
<proteinExistence type="predicted"/>
<dbReference type="OrthoDB" id="5980742at2759"/>
<keyword evidence="12" id="KW-1185">Reference proteome</keyword>
<evidence type="ECO:0000256" key="8">
    <source>
        <dbReference type="ARBA" id="ARBA00023224"/>
    </source>
</evidence>
<keyword evidence="2" id="KW-1003">Cell membrane</keyword>
<evidence type="ECO:0000256" key="3">
    <source>
        <dbReference type="ARBA" id="ARBA00022692"/>
    </source>
</evidence>
<dbReference type="InterPro" id="IPR000276">
    <property type="entry name" value="GPCR_Rhodpsn"/>
</dbReference>
<name>A0A9X0CYP5_9CNID</name>
<dbReference type="GO" id="GO:0004930">
    <property type="term" value="F:G protein-coupled receptor activity"/>
    <property type="evidence" value="ECO:0007669"/>
    <property type="project" value="UniProtKB-KW"/>
</dbReference>
<dbReference type="PROSITE" id="PS50262">
    <property type="entry name" value="G_PROTEIN_RECEP_F1_2"/>
    <property type="match status" value="1"/>
</dbReference>
<dbReference type="Gene3D" id="1.20.1070.10">
    <property type="entry name" value="Rhodopsin 7-helix transmembrane proteins"/>
    <property type="match status" value="1"/>
</dbReference>
<dbReference type="PRINTS" id="PR00237">
    <property type="entry name" value="GPCRRHODOPSN"/>
</dbReference>
<protein>
    <recommendedName>
        <fullName evidence="10">G-protein coupled receptors family 1 profile domain-containing protein</fullName>
    </recommendedName>
</protein>
<reference evidence="11" key="1">
    <citation type="submission" date="2023-01" db="EMBL/GenBank/DDBJ databases">
        <title>Genome assembly of the deep-sea coral Lophelia pertusa.</title>
        <authorList>
            <person name="Herrera S."/>
            <person name="Cordes E."/>
        </authorList>
    </citation>
    <scope>NUCLEOTIDE SEQUENCE</scope>
    <source>
        <strain evidence="11">USNM1676648</strain>
        <tissue evidence="11">Polyp</tissue>
    </source>
</reference>
<evidence type="ECO:0000256" key="6">
    <source>
        <dbReference type="ARBA" id="ARBA00023136"/>
    </source>
</evidence>
<dbReference type="SUPFAM" id="SSF81321">
    <property type="entry name" value="Family A G protein-coupled receptor-like"/>
    <property type="match status" value="1"/>
</dbReference>
<dbReference type="GO" id="GO:0005886">
    <property type="term" value="C:plasma membrane"/>
    <property type="evidence" value="ECO:0007669"/>
    <property type="project" value="UniProtKB-SubCell"/>
</dbReference>
<feature type="transmembrane region" description="Helical" evidence="9">
    <location>
        <begin position="67"/>
        <end position="87"/>
    </location>
</feature>
<evidence type="ECO:0000256" key="5">
    <source>
        <dbReference type="ARBA" id="ARBA00023040"/>
    </source>
</evidence>
<evidence type="ECO:0000256" key="1">
    <source>
        <dbReference type="ARBA" id="ARBA00004651"/>
    </source>
</evidence>
<evidence type="ECO:0000313" key="11">
    <source>
        <dbReference type="EMBL" id="KAJ7378374.1"/>
    </source>
</evidence>
<dbReference type="CDD" id="cd00637">
    <property type="entry name" value="7tm_classA_rhodopsin-like"/>
    <property type="match status" value="1"/>
</dbReference>
<feature type="domain" description="G-protein coupled receptors family 1 profile" evidence="10">
    <location>
        <begin position="46"/>
        <end position="300"/>
    </location>
</feature>
<evidence type="ECO:0000259" key="10">
    <source>
        <dbReference type="PROSITE" id="PS50262"/>
    </source>
</evidence>
<dbReference type="Proteomes" id="UP001163046">
    <property type="component" value="Unassembled WGS sequence"/>
</dbReference>
<dbReference type="AlphaFoldDB" id="A0A9X0CYP5"/>
<keyword evidence="3 9" id="KW-0812">Transmembrane</keyword>
<dbReference type="Pfam" id="PF00001">
    <property type="entry name" value="7tm_1"/>
    <property type="match status" value="1"/>
</dbReference>
<feature type="transmembrane region" description="Helical" evidence="9">
    <location>
        <begin position="183"/>
        <end position="212"/>
    </location>
</feature>
<organism evidence="11 12">
    <name type="scientific">Desmophyllum pertusum</name>
    <dbReference type="NCBI Taxonomy" id="174260"/>
    <lineage>
        <taxon>Eukaryota</taxon>
        <taxon>Metazoa</taxon>
        <taxon>Cnidaria</taxon>
        <taxon>Anthozoa</taxon>
        <taxon>Hexacorallia</taxon>
        <taxon>Scleractinia</taxon>
        <taxon>Caryophylliina</taxon>
        <taxon>Caryophylliidae</taxon>
        <taxon>Desmophyllum</taxon>
    </lineage>
</organism>
<evidence type="ECO:0000256" key="7">
    <source>
        <dbReference type="ARBA" id="ARBA00023170"/>
    </source>
</evidence>
<dbReference type="InterPro" id="IPR017452">
    <property type="entry name" value="GPCR_Rhodpsn_7TM"/>
</dbReference>
<keyword evidence="5" id="KW-0297">G-protein coupled receptor</keyword>
<evidence type="ECO:0000313" key="12">
    <source>
        <dbReference type="Proteomes" id="UP001163046"/>
    </source>
</evidence>
<dbReference type="InterPro" id="IPR050569">
    <property type="entry name" value="TAAR"/>
</dbReference>
<keyword evidence="6 9" id="KW-0472">Membrane</keyword>
<dbReference type="PANTHER" id="PTHR24249:SF372">
    <property type="entry name" value="G-PROTEIN COUPLED RECEPTORS FAMILY 1 PROFILE DOMAIN-CONTAINING PROTEIN"/>
    <property type="match status" value="1"/>
</dbReference>
<dbReference type="EMBL" id="MU826367">
    <property type="protein sequence ID" value="KAJ7378374.1"/>
    <property type="molecule type" value="Genomic_DNA"/>
</dbReference>
<keyword evidence="8" id="KW-0807">Transducer</keyword>
<dbReference type="PANTHER" id="PTHR24249">
    <property type="entry name" value="HISTAMINE RECEPTOR-RELATED G-PROTEIN COUPLED RECEPTOR"/>
    <property type="match status" value="1"/>
</dbReference>
<sequence>MVNSTSHILNDTLSDMDDKEEDEYILGFSLEFDTFPIILAVLITALNSFVLFLAVRVRSLRTVANSILVSLAFSDLLSGVLGIPFYLACSAIQETAVCGITQVLTKFFSISIVLHLLLVSIDRHVDVVHAIRYHSLVTERRTIGLLLSVWAVAIFVALIQLSWVGFDVDVNEDSEETTARINIIYDIVCIVLFFAIPLIAMSFCYVTIFIALKQQLRAIQQYNVGPSIRKEKQRSRARERRAALIFVGMITIYIICWLPYFMLNLQHQLGNGFFTLPISVEYILFYYPKFMNSLFNPLLYIFCKHDFLQAIRIIRGKASAGDRERDSLSLQNTYGKNSQ</sequence>
<comment type="caution">
    <text evidence="11">The sequence shown here is derived from an EMBL/GenBank/DDBJ whole genome shotgun (WGS) entry which is preliminary data.</text>
</comment>
<keyword evidence="4 9" id="KW-1133">Transmembrane helix</keyword>
<feature type="transmembrane region" description="Helical" evidence="9">
    <location>
        <begin position="35"/>
        <end position="55"/>
    </location>
</feature>
<evidence type="ECO:0000256" key="2">
    <source>
        <dbReference type="ARBA" id="ARBA00022475"/>
    </source>
</evidence>
<accession>A0A9X0CYP5</accession>
<gene>
    <name evidence="11" type="ORF">OS493_023629</name>
</gene>
<comment type="subcellular location">
    <subcellularLocation>
        <location evidence="1">Cell membrane</location>
        <topology evidence="1">Multi-pass membrane protein</topology>
    </subcellularLocation>
</comment>
<feature type="transmembrane region" description="Helical" evidence="9">
    <location>
        <begin position="142"/>
        <end position="163"/>
    </location>
</feature>
<keyword evidence="7" id="KW-0675">Receptor</keyword>
<evidence type="ECO:0000256" key="9">
    <source>
        <dbReference type="SAM" id="Phobius"/>
    </source>
</evidence>
<evidence type="ECO:0000256" key="4">
    <source>
        <dbReference type="ARBA" id="ARBA00022989"/>
    </source>
</evidence>
<feature type="transmembrane region" description="Helical" evidence="9">
    <location>
        <begin position="242"/>
        <end position="263"/>
    </location>
</feature>